<gene>
    <name evidence="2" type="ORF">DI598_08605</name>
</gene>
<evidence type="ECO:0000313" key="2">
    <source>
        <dbReference type="EMBL" id="PZP49113.1"/>
    </source>
</evidence>
<keyword evidence="1" id="KW-0732">Signal</keyword>
<dbReference type="PANTHER" id="PTHR31299">
    <property type="entry name" value="ESTERASE, PUTATIVE (AFU_ORTHOLOGUE AFUA_1G05850)-RELATED"/>
    <property type="match status" value="1"/>
</dbReference>
<proteinExistence type="predicted"/>
<dbReference type="SUPFAM" id="SSF159501">
    <property type="entry name" value="EreA/ChaN-like"/>
    <property type="match status" value="1"/>
</dbReference>
<evidence type="ECO:0000313" key="3">
    <source>
        <dbReference type="Proteomes" id="UP000249645"/>
    </source>
</evidence>
<feature type="chain" id="PRO_5015978507" description="Erythromycin esterase" evidence="1">
    <location>
        <begin position="31"/>
        <end position="418"/>
    </location>
</feature>
<evidence type="ECO:0000256" key="1">
    <source>
        <dbReference type="SAM" id="SignalP"/>
    </source>
</evidence>
<reference evidence="2 3" key="1">
    <citation type="submission" date="2017-11" db="EMBL/GenBank/DDBJ databases">
        <title>Infants hospitalized years apart are colonized by the same room-sourced microbial strains.</title>
        <authorList>
            <person name="Brooks B."/>
            <person name="Olm M.R."/>
            <person name="Firek B.A."/>
            <person name="Baker R."/>
            <person name="Thomas B.C."/>
            <person name="Morowitz M.J."/>
            <person name="Banfield J.F."/>
        </authorList>
    </citation>
    <scope>NUCLEOTIDE SEQUENCE [LARGE SCALE GENOMIC DNA]</scope>
    <source>
        <strain evidence="2">S2_009_000_R2_76</strain>
    </source>
</reference>
<name>A0A2W5F2W6_9SPHI</name>
<dbReference type="EMBL" id="QFOI01000127">
    <property type="protein sequence ID" value="PZP49113.1"/>
    <property type="molecule type" value="Genomic_DNA"/>
</dbReference>
<organism evidence="2 3">
    <name type="scientific">Pseudopedobacter saltans</name>
    <dbReference type="NCBI Taxonomy" id="151895"/>
    <lineage>
        <taxon>Bacteria</taxon>
        <taxon>Pseudomonadati</taxon>
        <taxon>Bacteroidota</taxon>
        <taxon>Sphingobacteriia</taxon>
        <taxon>Sphingobacteriales</taxon>
        <taxon>Sphingobacteriaceae</taxon>
        <taxon>Pseudopedobacter</taxon>
    </lineage>
</organism>
<dbReference type="AlphaFoldDB" id="A0A2W5F2W6"/>
<dbReference type="GO" id="GO:0046677">
    <property type="term" value="P:response to antibiotic"/>
    <property type="evidence" value="ECO:0007669"/>
    <property type="project" value="InterPro"/>
</dbReference>
<dbReference type="Pfam" id="PF05139">
    <property type="entry name" value="Erythro_esteras"/>
    <property type="match status" value="1"/>
</dbReference>
<dbReference type="Proteomes" id="UP000249645">
    <property type="component" value="Unassembled WGS sequence"/>
</dbReference>
<evidence type="ECO:0008006" key="4">
    <source>
        <dbReference type="Google" id="ProtNLM"/>
    </source>
</evidence>
<dbReference type="PANTHER" id="PTHR31299:SF0">
    <property type="entry name" value="ESTERASE, PUTATIVE (AFU_ORTHOLOGUE AFUA_1G05850)-RELATED"/>
    <property type="match status" value="1"/>
</dbReference>
<dbReference type="Gene3D" id="3.40.1660.10">
    <property type="entry name" value="EreA-like (biosynthetic domain)"/>
    <property type="match status" value="1"/>
</dbReference>
<dbReference type="InterPro" id="IPR052036">
    <property type="entry name" value="Hydrolase/PRTase-associated"/>
</dbReference>
<sequence>MKQFPKIWLKRLFAKATLPVLILCTNFSFSQSGKIVKDIYEPLYSNNTWNLKALDSIIPDSVSVLGLGEVSHGSLDLLILKDSIVQYLVQYRNYRTVFFELPDFGMVMSLRNILHDVNDTSLIRLDSIINKENSILPAYKKALIPLMRWVKTYNLTHQSDMVNVIGIDPIADANIDMFYRYILYKYAIPISGENIESLYNKWYINNSSELDRLNDLITWYDDNKTFVKRKLPKDEFSLLDYHISIQKNVLMFEGKRKNNQKSVPPSTLFYRDSVMADNVINFGSGYKSIIWAHNGHIYNGNLSLGERLKNRLNENYFILLTDFAQYATSEYGDRSNGSGAPVISTKKFRSNQLSTASELYTKYGGRNGIYIYQTNEDISERINSIDVTGITSILGGRKSFDALVVFDNIGNYFNTENK</sequence>
<protein>
    <recommendedName>
        <fullName evidence="4">Erythromycin esterase</fullName>
    </recommendedName>
</protein>
<feature type="signal peptide" evidence="1">
    <location>
        <begin position="1"/>
        <end position="30"/>
    </location>
</feature>
<comment type="caution">
    <text evidence="2">The sequence shown here is derived from an EMBL/GenBank/DDBJ whole genome shotgun (WGS) entry which is preliminary data.</text>
</comment>
<accession>A0A2W5F2W6</accession>
<dbReference type="InterPro" id="IPR007815">
    <property type="entry name" value="Emycin_Estase"/>
</dbReference>